<comment type="caution">
    <text evidence="1">The sequence shown here is derived from an EMBL/GenBank/DDBJ whole genome shotgun (WGS) entry which is preliminary data.</text>
</comment>
<protein>
    <recommendedName>
        <fullName evidence="3">CTP synthase</fullName>
    </recommendedName>
</protein>
<dbReference type="AlphaFoldDB" id="A0A087D784"/>
<reference evidence="1 2" key="1">
    <citation type="submission" date="2014-03" db="EMBL/GenBank/DDBJ databases">
        <title>Genomics of Bifidobacteria.</title>
        <authorList>
            <person name="Ventura M."/>
            <person name="Milani C."/>
            <person name="Lugli G.A."/>
        </authorList>
    </citation>
    <scope>NUCLEOTIDE SEQUENCE [LARGE SCALE GENOMIC DNA]</scope>
    <source>
        <strain evidence="1 2">LMG 21589</strain>
    </source>
</reference>
<organism evidence="1 2">
    <name type="scientific">Bifidobacterium scardovii</name>
    <dbReference type="NCBI Taxonomy" id="158787"/>
    <lineage>
        <taxon>Bacteria</taxon>
        <taxon>Bacillati</taxon>
        <taxon>Actinomycetota</taxon>
        <taxon>Actinomycetes</taxon>
        <taxon>Bifidobacteriales</taxon>
        <taxon>Bifidobacteriaceae</taxon>
        <taxon>Bifidobacterium</taxon>
    </lineage>
</organism>
<gene>
    <name evidence="1" type="ORF">BSCA_2076</name>
</gene>
<evidence type="ECO:0000313" key="2">
    <source>
        <dbReference type="Proteomes" id="UP000029033"/>
    </source>
</evidence>
<dbReference type="eggNOG" id="COG5340">
    <property type="taxonomic scope" value="Bacteria"/>
</dbReference>
<dbReference type="EMBL" id="JGZO01000023">
    <property type="protein sequence ID" value="KFI91384.1"/>
    <property type="molecule type" value="Genomic_DNA"/>
</dbReference>
<keyword evidence="2" id="KW-1185">Reference proteome</keyword>
<name>A0A087D784_9BIFI</name>
<dbReference type="Proteomes" id="UP000029033">
    <property type="component" value="Unassembled WGS sequence"/>
</dbReference>
<dbReference type="OrthoDB" id="3172126at2"/>
<proteinExistence type="predicted"/>
<evidence type="ECO:0000313" key="1">
    <source>
        <dbReference type="EMBL" id="KFI91384.1"/>
    </source>
</evidence>
<dbReference type="STRING" id="158787.BSCA_2076"/>
<accession>A0A087D784</accession>
<sequence>MKRHKEVEALILEAESQRRCAFGAKKSVRSAMGRRAAALELKRVFPNMYATPEYWNALDPPEQTLHIARTLGVKHPDWVFSGIVAAAAYGFEHQWSLHTGTISIVSHTQSTESQGHRVQRLYASRYSVETASGLTLVDRGRTVVDCCRLFPFRYALPIVDSALGQGVKVGDILSVCDNLQRDCSSVFRALHYADANSENGGESLMRGTIIDCGFMPPRTQETFVDPQTGKVYRADFVWHIDGSDIIVAEFDGMGKYVDPSMTNRRSVQGVVLAEREREQALHRAGVTAIVLFTFDEVVQRSPVLDRLRAAGVPLHDGVI</sequence>
<evidence type="ECO:0008006" key="3">
    <source>
        <dbReference type="Google" id="ProtNLM"/>
    </source>
</evidence>